<keyword evidence="7" id="KW-0963">Cytoplasm</keyword>
<proteinExistence type="inferred from homology"/>
<keyword evidence="9" id="KW-0539">Nucleus</keyword>
<evidence type="ECO:0000256" key="1">
    <source>
        <dbReference type="ARBA" id="ARBA00003975"/>
    </source>
</evidence>
<name>F4W822_ACREC</name>
<sequence>MLKPQCVYCAQTFKPRLTQTSESSDFSGNSYTVEMAELLSSNKSDSDKINDKSDQEIQCLDTNNINNDKSDNLNDDKNDSINDDKSININEDKSNTTNNNKNDCDPRESSRRQFYKSRIRKDNIRLEFDDSTPQEERRRLLLEYQKKHRDETINAIRGIQECSTLKNEGMDEEKYIDEEQHIGEEEYIDEKECMDAEEYMDEEEYMEVEDYASSYYKILPNESKISRMMLSEWMLDVPQDLIENWIMVPCPIGKRVRVISGWGETRAYSRKGVLHGVFPSALPGGNPDADFHHSAAIDCLWIKKRKLFYILDVLYWSLLPFTNCQAEFRFFWIKNKFQEIPEFKERNTDTNRYPILTLPNINCNSDINSILAKNFDNEQLLDGFLFYHCQALYTYGLTPLVTWLKPFMLSEVLGISILSFDEKPDDYINFEHHIQKIKTKKNLQDNIIKSDTNSVSSWSVI</sequence>
<dbReference type="eggNOG" id="KOG3132">
    <property type="taxonomic scope" value="Eukaryota"/>
</dbReference>
<dbReference type="PANTHER" id="PTHR13403:SF6">
    <property type="entry name" value="SNURPORTIN-1"/>
    <property type="match status" value="1"/>
</dbReference>
<evidence type="ECO:0000256" key="5">
    <source>
        <dbReference type="ARBA" id="ARBA00016034"/>
    </source>
</evidence>
<evidence type="ECO:0000256" key="7">
    <source>
        <dbReference type="ARBA" id="ARBA00022490"/>
    </source>
</evidence>
<dbReference type="Proteomes" id="UP000007755">
    <property type="component" value="Unassembled WGS sequence"/>
</dbReference>
<evidence type="ECO:0000256" key="9">
    <source>
        <dbReference type="ARBA" id="ARBA00023242"/>
    </source>
</evidence>
<dbReference type="InterPro" id="IPR047857">
    <property type="entry name" value="Snurportin1_C"/>
</dbReference>
<dbReference type="Pfam" id="PF21974">
    <property type="entry name" value="SPN1_m3Gcap_bd"/>
    <property type="match status" value="1"/>
</dbReference>
<dbReference type="GO" id="GO:0003723">
    <property type="term" value="F:RNA binding"/>
    <property type="evidence" value="ECO:0007669"/>
    <property type="project" value="UniProtKB-KW"/>
</dbReference>
<evidence type="ECO:0000256" key="8">
    <source>
        <dbReference type="ARBA" id="ARBA00022884"/>
    </source>
</evidence>
<comment type="function">
    <text evidence="1">Functions as an U snRNP-specific nuclear import adapter. Involved in the trimethylguanosine (m3G)-cap-dependent nuclear import of U snRNPs. Binds specifically to the terminal m3G-cap U snRNAs.</text>
</comment>
<dbReference type="InterPro" id="IPR017336">
    <property type="entry name" value="Snurportin-1"/>
</dbReference>
<reference evidence="12" key="1">
    <citation type="submission" date="2011-02" db="EMBL/GenBank/DDBJ databases">
        <title>The genome of the leaf-cutting ant Acromyrmex echinatior suggests key adaptations to social evolution and fungus farming.</title>
        <authorList>
            <person name="Nygaard S."/>
            <person name="Zhang G."/>
        </authorList>
    </citation>
    <scope>NUCLEOTIDE SEQUENCE</scope>
</reference>
<keyword evidence="6" id="KW-0813">Transport</keyword>
<dbReference type="Gene3D" id="3.30.470.30">
    <property type="entry name" value="DNA ligase/mRNA capping enzyme"/>
    <property type="match status" value="1"/>
</dbReference>
<evidence type="ECO:0000259" key="11">
    <source>
        <dbReference type="Pfam" id="PF21974"/>
    </source>
</evidence>
<dbReference type="OrthoDB" id="10003593at2759"/>
<gene>
    <name evidence="12" type="ORF">G5I_01599</name>
</gene>
<dbReference type="STRING" id="103372.F4W822"/>
<feature type="domain" description="Snurportin-1 m3G cap-binding" evidence="11">
    <location>
        <begin position="228"/>
        <end position="406"/>
    </location>
</feature>
<keyword evidence="8" id="KW-0694">RNA-binding</keyword>
<evidence type="ECO:0000313" key="12">
    <source>
        <dbReference type="EMBL" id="EGI69692.1"/>
    </source>
</evidence>
<dbReference type="GO" id="GO:0061015">
    <property type="term" value="P:snRNA import into nucleus"/>
    <property type="evidence" value="ECO:0007669"/>
    <property type="project" value="InterPro"/>
</dbReference>
<dbReference type="InParanoid" id="F4W822"/>
<evidence type="ECO:0000313" key="13">
    <source>
        <dbReference type="Proteomes" id="UP000007755"/>
    </source>
</evidence>
<feature type="region of interest" description="Disordered" evidence="10">
    <location>
        <begin position="61"/>
        <end position="112"/>
    </location>
</feature>
<evidence type="ECO:0000256" key="6">
    <source>
        <dbReference type="ARBA" id="ARBA00022448"/>
    </source>
</evidence>
<evidence type="ECO:0000256" key="4">
    <source>
        <dbReference type="ARBA" id="ARBA00007540"/>
    </source>
</evidence>
<dbReference type="GO" id="GO:0005737">
    <property type="term" value="C:cytoplasm"/>
    <property type="evidence" value="ECO:0007669"/>
    <property type="project" value="UniProtKB-SubCell"/>
</dbReference>
<dbReference type="GO" id="GO:0005634">
    <property type="term" value="C:nucleus"/>
    <property type="evidence" value="ECO:0007669"/>
    <property type="project" value="UniProtKB-SubCell"/>
</dbReference>
<organism evidence="13">
    <name type="scientific">Acromyrmex echinatior</name>
    <name type="common">Panamanian leafcutter ant</name>
    <name type="synonym">Acromyrmex octospinosus echinatior</name>
    <dbReference type="NCBI Taxonomy" id="103372"/>
    <lineage>
        <taxon>Eukaryota</taxon>
        <taxon>Metazoa</taxon>
        <taxon>Ecdysozoa</taxon>
        <taxon>Arthropoda</taxon>
        <taxon>Hexapoda</taxon>
        <taxon>Insecta</taxon>
        <taxon>Pterygota</taxon>
        <taxon>Neoptera</taxon>
        <taxon>Endopterygota</taxon>
        <taxon>Hymenoptera</taxon>
        <taxon>Apocrita</taxon>
        <taxon>Aculeata</taxon>
        <taxon>Formicoidea</taxon>
        <taxon>Formicidae</taxon>
        <taxon>Myrmicinae</taxon>
        <taxon>Acromyrmex</taxon>
    </lineage>
</organism>
<dbReference type="SUPFAM" id="SSF56091">
    <property type="entry name" value="DNA ligase/mRNA capping enzyme, catalytic domain"/>
    <property type="match status" value="1"/>
</dbReference>
<evidence type="ECO:0000256" key="10">
    <source>
        <dbReference type="SAM" id="MobiDB-lite"/>
    </source>
</evidence>
<accession>F4W822</accession>
<feature type="compositionally biased region" description="Basic and acidic residues" evidence="10">
    <location>
        <begin position="68"/>
        <end position="94"/>
    </location>
</feature>
<dbReference type="PANTHER" id="PTHR13403">
    <property type="entry name" value="SNURPORTIN1 RNUT1 PROTEIN RNA, U TRANSPORTER 1"/>
    <property type="match status" value="1"/>
</dbReference>
<dbReference type="EMBL" id="GL887888">
    <property type="protein sequence ID" value="EGI69692.1"/>
    <property type="molecule type" value="Genomic_DNA"/>
</dbReference>
<feature type="compositionally biased region" description="Basic and acidic residues" evidence="10">
    <location>
        <begin position="102"/>
        <end position="111"/>
    </location>
</feature>
<keyword evidence="13" id="KW-1185">Reference proteome</keyword>
<protein>
    <recommendedName>
        <fullName evidence="5">Snurportin-1</fullName>
    </recommendedName>
</protein>
<evidence type="ECO:0000256" key="2">
    <source>
        <dbReference type="ARBA" id="ARBA00004123"/>
    </source>
</evidence>
<evidence type="ECO:0000256" key="3">
    <source>
        <dbReference type="ARBA" id="ARBA00004496"/>
    </source>
</evidence>
<comment type="similarity">
    <text evidence="4">Belongs to the snurportin family.</text>
</comment>
<comment type="subcellular location">
    <subcellularLocation>
        <location evidence="3">Cytoplasm</location>
    </subcellularLocation>
    <subcellularLocation>
        <location evidence="2">Nucleus</location>
    </subcellularLocation>
</comment>
<dbReference type="CDD" id="cd09232">
    <property type="entry name" value="Snurportin-1_C"/>
    <property type="match status" value="1"/>
</dbReference>
<dbReference type="AlphaFoldDB" id="F4W822"/>